<reference evidence="11 12" key="1">
    <citation type="journal article" date="2024" name="Commun. Biol.">
        <title>Comparative genomic analysis of thermophilic fungi reveals convergent evolutionary adaptations and gene losses.</title>
        <authorList>
            <person name="Steindorff A.S."/>
            <person name="Aguilar-Pontes M.V."/>
            <person name="Robinson A.J."/>
            <person name="Andreopoulos B."/>
            <person name="LaButti K."/>
            <person name="Kuo A."/>
            <person name="Mondo S."/>
            <person name="Riley R."/>
            <person name="Otillar R."/>
            <person name="Haridas S."/>
            <person name="Lipzen A."/>
            <person name="Grimwood J."/>
            <person name="Schmutz J."/>
            <person name="Clum A."/>
            <person name="Reid I.D."/>
            <person name="Moisan M.C."/>
            <person name="Butler G."/>
            <person name="Nguyen T.T.M."/>
            <person name="Dewar K."/>
            <person name="Conant G."/>
            <person name="Drula E."/>
            <person name="Henrissat B."/>
            <person name="Hansel C."/>
            <person name="Singer S."/>
            <person name="Hutchinson M.I."/>
            <person name="de Vries R.P."/>
            <person name="Natvig D.O."/>
            <person name="Powell A.J."/>
            <person name="Tsang A."/>
            <person name="Grigoriev I.V."/>
        </authorList>
    </citation>
    <scope>NUCLEOTIDE SEQUENCE [LARGE SCALE GENOMIC DNA]</scope>
    <source>
        <strain evidence="11 12">ATCC 22073</strain>
    </source>
</reference>
<keyword evidence="6" id="KW-0736">Signalosome</keyword>
<dbReference type="CDD" id="cd08069">
    <property type="entry name" value="MPN_RPN11_CSN5"/>
    <property type="match status" value="1"/>
</dbReference>
<evidence type="ECO:0000256" key="6">
    <source>
        <dbReference type="ARBA" id="ARBA00022790"/>
    </source>
</evidence>
<dbReference type="InterPro" id="IPR037518">
    <property type="entry name" value="MPN"/>
</dbReference>
<protein>
    <recommendedName>
        <fullName evidence="3">COP9 signalosome complex subunit 5</fullName>
    </recommendedName>
</protein>
<sequence>MELPVTDKLVDRQRDALFNYSAESQAQINKAQPWNSDVHYFQSVRISPIALAKMVIHARSGGPLEVMGIMQGYVDGTAFVITDAFRLPVEGTETRVNAQSDADEYLIEYLSLCRDESRQENVIGWYHSHPGYGCWLSGIDVDTQQLQQSLGPMVAIVIDPDRTVSSNRVDIGAFRAYPKDYKGPTANTSAAPTAASSSAGSVPLTKVTDFGAHADKYYALRVEHYRSGLDGHLLERLWNKYWVQTLAQNPLLTNRDYATSQMADVAQRAADAAQAVARQSKNASSAAAAAAAAAATAAAAAAAAASATATASGSSSSSGAGSGSAAGALFTSGAGGSAASGSGKGADIVGAEVAVRDRAAKGADAAVDRLTQDVDNVAAKEKAGLMAIEVKKGIFGGGGA</sequence>
<evidence type="ECO:0000313" key="12">
    <source>
        <dbReference type="Proteomes" id="UP001600064"/>
    </source>
</evidence>
<organism evidence="11 12">
    <name type="scientific">Remersonia thermophila</name>
    <dbReference type="NCBI Taxonomy" id="72144"/>
    <lineage>
        <taxon>Eukaryota</taxon>
        <taxon>Fungi</taxon>
        <taxon>Dikarya</taxon>
        <taxon>Ascomycota</taxon>
        <taxon>Pezizomycotina</taxon>
        <taxon>Sordariomycetes</taxon>
        <taxon>Sordariomycetidae</taxon>
        <taxon>Sordariales</taxon>
        <taxon>Sordariales incertae sedis</taxon>
        <taxon>Remersonia</taxon>
    </lineage>
</organism>
<dbReference type="InterPro" id="IPR040961">
    <property type="entry name" value="CSN5_C"/>
</dbReference>
<dbReference type="Pfam" id="PF18323">
    <property type="entry name" value="CSN5_C"/>
    <property type="match status" value="1"/>
</dbReference>
<comment type="subunit">
    <text evidence="2">Component of the COP9 signalosome (CSN) complex.</text>
</comment>
<feature type="domain" description="MPN" evidence="10">
    <location>
        <begin position="44"/>
        <end position="180"/>
    </location>
</feature>
<keyword evidence="5" id="KW-0479">Metal-binding</keyword>
<keyword evidence="4" id="KW-0645">Protease</keyword>
<keyword evidence="12" id="KW-1185">Reference proteome</keyword>
<dbReference type="GeneID" id="98129223"/>
<evidence type="ECO:0000256" key="8">
    <source>
        <dbReference type="ARBA" id="ARBA00022833"/>
    </source>
</evidence>
<evidence type="ECO:0000256" key="4">
    <source>
        <dbReference type="ARBA" id="ARBA00022670"/>
    </source>
</evidence>
<dbReference type="Pfam" id="PF01398">
    <property type="entry name" value="JAB"/>
    <property type="match status" value="1"/>
</dbReference>
<dbReference type="Proteomes" id="UP001600064">
    <property type="component" value="Unassembled WGS sequence"/>
</dbReference>
<dbReference type="InterPro" id="IPR050242">
    <property type="entry name" value="JAMM_MPN+_peptidase_M67A"/>
</dbReference>
<keyword evidence="9" id="KW-0482">Metalloprotease</keyword>
<dbReference type="PANTHER" id="PTHR10410">
    <property type="entry name" value="EUKARYOTIC TRANSLATION INITIATION FACTOR 3 -RELATED"/>
    <property type="match status" value="1"/>
</dbReference>
<evidence type="ECO:0000313" key="11">
    <source>
        <dbReference type="EMBL" id="KAL2271516.1"/>
    </source>
</evidence>
<comment type="caution">
    <text evidence="11">The sequence shown here is derived from an EMBL/GenBank/DDBJ whole genome shotgun (WGS) entry which is preliminary data.</text>
</comment>
<dbReference type="SMART" id="SM00232">
    <property type="entry name" value="JAB_MPN"/>
    <property type="match status" value="1"/>
</dbReference>
<accession>A0ABR4DMG4</accession>
<keyword evidence="7" id="KW-0378">Hydrolase</keyword>
<dbReference type="InterPro" id="IPR000555">
    <property type="entry name" value="JAMM/MPN+_dom"/>
</dbReference>
<evidence type="ECO:0000256" key="7">
    <source>
        <dbReference type="ARBA" id="ARBA00022801"/>
    </source>
</evidence>
<comment type="similarity">
    <text evidence="1">Belongs to the peptidase M67A family. CSN5 subfamily.</text>
</comment>
<dbReference type="PROSITE" id="PS50249">
    <property type="entry name" value="MPN"/>
    <property type="match status" value="1"/>
</dbReference>
<name>A0ABR4DMG4_9PEZI</name>
<gene>
    <name evidence="11" type="ORF">VTJ83DRAFT_887</name>
</gene>
<dbReference type="Gene3D" id="3.40.140.10">
    <property type="entry name" value="Cytidine Deaminase, domain 2"/>
    <property type="match status" value="1"/>
</dbReference>
<evidence type="ECO:0000256" key="9">
    <source>
        <dbReference type="ARBA" id="ARBA00023049"/>
    </source>
</evidence>
<proteinExistence type="inferred from homology"/>
<evidence type="ECO:0000259" key="10">
    <source>
        <dbReference type="PROSITE" id="PS50249"/>
    </source>
</evidence>
<evidence type="ECO:0000256" key="3">
    <source>
        <dbReference type="ARBA" id="ARBA00014880"/>
    </source>
</evidence>
<evidence type="ECO:0000256" key="5">
    <source>
        <dbReference type="ARBA" id="ARBA00022723"/>
    </source>
</evidence>
<dbReference type="EMBL" id="JAZGUE010000001">
    <property type="protein sequence ID" value="KAL2271516.1"/>
    <property type="molecule type" value="Genomic_DNA"/>
</dbReference>
<dbReference type="RefSeq" id="XP_070870240.1">
    <property type="nucleotide sequence ID" value="XM_071014579.1"/>
</dbReference>
<keyword evidence="8" id="KW-0862">Zinc</keyword>
<evidence type="ECO:0000256" key="1">
    <source>
        <dbReference type="ARBA" id="ARBA00006008"/>
    </source>
</evidence>
<dbReference type="SUPFAM" id="SSF102712">
    <property type="entry name" value="JAB1/MPN domain"/>
    <property type="match status" value="1"/>
</dbReference>
<evidence type="ECO:0000256" key="2">
    <source>
        <dbReference type="ARBA" id="ARBA00011098"/>
    </source>
</evidence>